<dbReference type="GO" id="GO:0006364">
    <property type="term" value="P:rRNA processing"/>
    <property type="evidence" value="ECO:0007669"/>
    <property type="project" value="TreeGrafter"/>
</dbReference>
<name>A0AAF0XYC4_DAUCS</name>
<comment type="subcellular location">
    <subcellularLocation>
        <location evidence="1">Nucleus</location>
        <location evidence="1">Nucleolus</location>
    </subcellularLocation>
</comment>
<evidence type="ECO:0000313" key="8">
    <source>
        <dbReference type="EMBL" id="WOH16210.1"/>
    </source>
</evidence>
<dbReference type="FunFam" id="1.25.40.480:FF:000001">
    <property type="entry name" value="Bystin (51.6 kD)-like"/>
    <property type="match status" value="1"/>
</dbReference>
<dbReference type="GO" id="GO:0030515">
    <property type="term" value="F:snoRNA binding"/>
    <property type="evidence" value="ECO:0007669"/>
    <property type="project" value="TreeGrafter"/>
</dbReference>
<feature type="compositionally biased region" description="Basic residues" evidence="6">
    <location>
        <begin position="26"/>
        <end position="39"/>
    </location>
</feature>
<reference evidence="8" key="2">
    <citation type="submission" date="2022-03" db="EMBL/GenBank/DDBJ databases">
        <title>Draft title - Genomic analysis of global carrot germplasm unveils the trajectory of domestication and the origin of high carotenoid orange carrot.</title>
        <authorList>
            <person name="Iorizzo M."/>
            <person name="Ellison S."/>
            <person name="Senalik D."/>
            <person name="Macko-Podgorni A."/>
            <person name="Grzebelus D."/>
            <person name="Bostan H."/>
            <person name="Rolling W."/>
            <person name="Curaba J."/>
            <person name="Simon P."/>
        </authorList>
    </citation>
    <scope>NUCLEOTIDE SEQUENCE</scope>
    <source>
        <tissue evidence="8">Leaf</tissue>
    </source>
</reference>
<dbReference type="Proteomes" id="UP000077755">
    <property type="component" value="Chromosome 9"/>
</dbReference>
<gene>
    <name evidence="8" type="ORF">DCAR_0935759</name>
</gene>
<dbReference type="Pfam" id="PF05291">
    <property type="entry name" value="Bystin"/>
    <property type="match status" value="1"/>
</dbReference>
<dbReference type="InterPro" id="IPR007955">
    <property type="entry name" value="Bystin"/>
</dbReference>
<sequence>MAKKRSRNQNPEPFFPEEENDSKSKSSTKHSKAPKHHQQQNKLIASDMSAKILKEALIQQKEIQDEADALKPGAASFAFLKDNADALQLDEEEIDHFSGFSETQSQYGGDEEEIDEDDEKLLEAFLSKDYCPQRTLADIIFSLCFLVHLVSVVELSLLLDYYGKRTLKLLVAEKQLLPKMDDSIIELYKGVGKLLNKYTAGKIPKAFKHIPSLQFWEEVLYLTEPEKWSPNAMFQATRIFSSNFGVKKAERFYKLVLLPRIRDDIRKNKKLHFALYQALKKSLYKPAAFNKGILFPLCESRTCNLREAVIIGSIIQKVSIPPLHSSVALLKLAEMEYCGTTSYFIKLLVEKKYALPYRVLDALVEHFMAFLNDERIMPVIWHQSLLAFVQRYKNELVKEDKLNLNALVERQWHKLVTPEICRELKNSRNRGEAEDDLIESVDVHYSCFLNLLSPSPAYVINKTIEEDRFDIPEVPMEED</sequence>
<evidence type="ECO:0000256" key="7">
    <source>
        <dbReference type="SAM" id="Phobius"/>
    </source>
</evidence>
<feature type="region of interest" description="Disordered" evidence="6">
    <location>
        <begin position="1"/>
        <end position="45"/>
    </location>
</feature>
<evidence type="ECO:0000256" key="3">
    <source>
        <dbReference type="ARBA" id="ARBA00022517"/>
    </source>
</evidence>
<dbReference type="GO" id="GO:0005737">
    <property type="term" value="C:cytoplasm"/>
    <property type="evidence" value="ECO:0007669"/>
    <property type="project" value="TreeGrafter"/>
</dbReference>
<accession>A0AAF0XYC4</accession>
<dbReference type="GO" id="GO:0005730">
    <property type="term" value="C:nucleolus"/>
    <property type="evidence" value="ECO:0007669"/>
    <property type="project" value="UniProtKB-SubCell"/>
</dbReference>
<keyword evidence="3" id="KW-0690">Ribosome biogenesis</keyword>
<comment type="similarity">
    <text evidence="2">Belongs to the bystin family.</text>
</comment>
<keyword evidence="7" id="KW-0472">Membrane</keyword>
<keyword evidence="7" id="KW-0812">Transmembrane</keyword>
<feature type="transmembrane region" description="Helical" evidence="7">
    <location>
        <begin position="136"/>
        <end position="159"/>
    </location>
</feature>
<dbReference type="EMBL" id="CP093351">
    <property type="protein sequence ID" value="WOH16210.1"/>
    <property type="molecule type" value="Genomic_DNA"/>
</dbReference>
<evidence type="ECO:0000256" key="2">
    <source>
        <dbReference type="ARBA" id="ARBA00007114"/>
    </source>
</evidence>
<evidence type="ECO:0000256" key="5">
    <source>
        <dbReference type="ARBA" id="ARBA00074032"/>
    </source>
</evidence>
<dbReference type="GO" id="GO:0030688">
    <property type="term" value="C:preribosome, small subunit precursor"/>
    <property type="evidence" value="ECO:0007669"/>
    <property type="project" value="TreeGrafter"/>
</dbReference>
<keyword evidence="4" id="KW-0539">Nucleus</keyword>
<evidence type="ECO:0000256" key="6">
    <source>
        <dbReference type="SAM" id="MobiDB-lite"/>
    </source>
</evidence>
<keyword evidence="9" id="KW-1185">Reference proteome</keyword>
<proteinExistence type="inferred from homology"/>
<dbReference type="PANTHER" id="PTHR12821">
    <property type="entry name" value="BYSTIN"/>
    <property type="match status" value="1"/>
</dbReference>
<dbReference type="AlphaFoldDB" id="A0AAF0XYC4"/>
<evidence type="ECO:0000256" key="1">
    <source>
        <dbReference type="ARBA" id="ARBA00004604"/>
    </source>
</evidence>
<evidence type="ECO:0000313" key="9">
    <source>
        <dbReference type="Proteomes" id="UP000077755"/>
    </source>
</evidence>
<dbReference type="PANTHER" id="PTHR12821:SF0">
    <property type="entry name" value="BYSTIN"/>
    <property type="match status" value="1"/>
</dbReference>
<organism evidence="8 9">
    <name type="scientific">Daucus carota subsp. sativus</name>
    <name type="common">Carrot</name>
    <dbReference type="NCBI Taxonomy" id="79200"/>
    <lineage>
        <taxon>Eukaryota</taxon>
        <taxon>Viridiplantae</taxon>
        <taxon>Streptophyta</taxon>
        <taxon>Embryophyta</taxon>
        <taxon>Tracheophyta</taxon>
        <taxon>Spermatophyta</taxon>
        <taxon>Magnoliopsida</taxon>
        <taxon>eudicotyledons</taxon>
        <taxon>Gunneridae</taxon>
        <taxon>Pentapetalae</taxon>
        <taxon>asterids</taxon>
        <taxon>campanulids</taxon>
        <taxon>Apiales</taxon>
        <taxon>Apiaceae</taxon>
        <taxon>Apioideae</taxon>
        <taxon>Scandiceae</taxon>
        <taxon>Daucinae</taxon>
        <taxon>Daucus</taxon>
        <taxon>Daucus sect. Daucus</taxon>
    </lineage>
</organism>
<evidence type="ECO:0000256" key="4">
    <source>
        <dbReference type="ARBA" id="ARBA00023242"/>
    </source>
</evidence>
<keyword evidence="7" id="KW-1133">Transmembrane helix</keyword>
<reference evidence="8" key="1">
    <citation type="journal article" date="2016" name="Nat. Genet.">
        <title>A high-quality carrot genome assembly provides new insights into carotenoid accumulation and asterid genome evolution.</title>
        <authorList>
            <person name="Iorizzo M."/>
            <person name="Ellison S."/>
            <person name="Senalik D."/>
            <person name="Zeng P."/>
            <person name="Satapoomin P."/>
            <person name="Huang J."/>
            <person name="Bowman M."/>
            <person name="Iovene M."/>
            <person name="Sanseverino W."/>
            <person name="Cavagnaro P."/>
            <person name="Yildiz M."/>
            <person name="Macko-Podgorni A."/>
            <person name="Moranska E."/>
            <person name="Grzebelus E."/>
            <person name="Grzebelus D."/>
            <person name="Ashrafi H."/>
            <person name="Zheng Z."/>
            <person name="Cheng S."/>
            <person name="Spooner D."/>
            <person name="Van Deynze A."/>
            <person name="Simon P."/>
        </authorList>
    </citation>
    <scope>NUCLEOTIDE SEQUENCE</scope>
    <source>
        <tissue evidence="8">Leaf</tissue>
    </source>
</reference>
<dbReference type="Gene3D" id="1.25.40.480">
    <property type="match status" value="1"/>
</dbReference>
<protein>
    <recommendedName>
        <fullName evidence="5">Bystin</fullName>
    </recommendedName>
</protein>